<protein>
    <submittedName>
        <fullName evidence="1">Uncharacterized protein</fullName>
    </submittedName>
</protein>
<gene>
    <name evidence="1" type="ORF">OIU77_028560</name>
</gene>
<name>A0ABQ9BHU5_9ROSI</name>
<dbReference type="EMBL" id="JAPFFI010000008">
    <property type="protein sequence ID" value="KAJ6385403.1"/>
    <property type="molecule type" value="Genomic_DNA"/>
</dbReference>
<reference evidence="1" key="1">
    <citation type="submission" date="2022-10" db="EMBL/GenBank/DDBJ databases">
        <authorList>
            <person name="Hyden B.L."/>
            <person name="Feng K."/>
            <person name="Yates T."/>
            <person name="Jawdy S."/>
            <person name="Smart L.B."/>
            <person name="Muchero W."/>
        </authorList>
    </citation>
    <scope>NUCLEOTIDE SEQUENCE</scope>
    <source>
        <tissue evidence="1">Shoot tip</tissue>
    </source>
</reference>
<dbReference type="Proteomes" id="UP001141253">
    <property type="component" value="Chromosome 9"/>
</dbReference>
<proteinExistence type="predicted"/>
<evidence type="ECO:0000313" key="1">
    <source>
        <dbReference type="EMBL" id="KAJ6385403.1"/>
    </source>
</evidence>
<organism evidence="1 2">
    <name type="scientific">Salix suchowensis</name>
    <dbReference type="NCBI Taxonomy" id="1278906"/>
    <lineage>
        <taxon>Eukaryota</taxon>
        <taxon>Viridiplantae</taxon>
        <taxon>Streptophyta</taxon>
        <taxon>Embryophyta</taxon>
        <taxon>Tracheophyta</taxon>
        <taxon>Spermatophyta</taxon>
        <taxon>Magnoliopsida</taxon>
        <taxon>eudicotyledons</taxon>
        <taxon>Gunneridae</taxon>
        <taxon>Pentapetalae</taxon>
        <taxon>rosids</taxon>
        <taxon>fabids</taxon>
        <taxon>Malpighiales</taxon>
        <taxon>Salicaceae</taxon>
        <taxon>Saliceae</taxon>
        <taxon>Salix</taxon>
    </lineage>
</organism>
<accession>A0ABQ9BHU5</accession>
<sequence length="149" mass="17076">MMIGSLSFCHGNLCGDEQTFSTLHVRLSFTLDPQGHNYVHKPIFSFFSSSLRISSRFPTSRLLFSFNYLFSNKAAITFTERKENSQFPIKHDLSKSHSKGADRQIKPPASSHFWHSTASYTIIKLDHYSNQEYSCVVQKGCEGKYYCSK</sequence>
<keyword evidence="2" id="KW-1185">Reference proteome</keyword>
<comment type="caution">
    <text evidence="1">The sequence shown here is derived from an EMBL/GenBank/DDBJ whole genome shotgun (WGS) entry which is preliminary data.</text>
</comment>
<evidence type="ECO:0000313" key="2">
    <source>
        <dbReference type="Proteomes" id="UP001141253"/>
    </source>
</evidence>
<reference evidence="1" key="2">
    <citation type="journal article" date="2023" name="Int. J. Mol. Sci.">
        <title>De Novo Assembly and Annotation of 11 Diverse Shrub Willow (Salix) Genomes Reveals Novel Gene Organization in Sex-Linked Regions.</title>
        <authorList>
            <person name="Hyden B."/>
            <person name="Feng K."/>
            <person name="Yates T.B."/>
            <person name="Jawdy S."/>
            <person name="Cereghino C."/>
            <person name="Smart L.B."/>
            <person name="Muchero W."/>
        </authorList>
    </citation>
    <scope>NUCLEOTIDE SEQUENCE</scope>
    <source>
        <tissue evidence="1">Shoot tip</tissue>
    </source>
</reference>